<dbReference type="Proteomes" id="UP000738325">
    <property type="component" value="Unassembled WGS sequence"/>
</dbReference>
<feature type="transmembrane region" description="Helical" evidence="2">
    <location>
        <begin position="233"/>
        <end position="257"/>
    </location>
</feature>
<dbReference type="AlphaFoldDB" id="A0A9P6R6Q5"/>
<dbReference type="OrthoDB" id="2372055at2759"/>
<evidence type="ECO:0000313" key="4">
    <source>
        <dbReference type="Proteomes" id="UP000738325"/>
    </source>
</evidence>
<feature type="transmembrane region" description="Helical" evidence="2">
    <location>
        <begin position="393"/>
        <end position="411"/>
    </location>
</feature>
<name>A0A9P6R6Q5_9FUNG</name>
<keyword evidence="2" id="KW-0472">Membrane</keyword>
<dbReference type="EMBL" id="JAAAIP010000667">
    <property type="protein sequence ID" value="KAG0313848.1"/>
    <property type="molecule type" value="Genomic_DNA"/>
</dbReference>
<keyword evidence="2" id="KW-1133">Transmembrane helix</keyword>
<keyword evidence="2" id="KW-0812">Transmembrane</keyword>
<feature type="compositionally biased region" description="Pro residues" evidence="1">
    <location>
        <begin position="51"/>
        <end position="60"/>
    </location>
</feature>
<accession>A0A9P6R6Q5</accession>
<gene>
    <name evidence="3" type="ORF">BGZ99_008532</name>
</gene>
<proteinExistence type="predicted"/>
<protein>
    <submittedName>
        <fullName evidence="3">Uncharacterized protein</fullName>
    </submittedName>
</protein>
<organism evidence="3 4">
    <name type="scientific">Dissophora globulifera</name>
    <dbReference type="NCBI Taxonomy" id="979702"/>
    <lineage>
        <taxon>Eukaryota</taxon>
        <taxon>Fungi</taxon>
        <taxon>Fungi incertae sedis</taxon>
        <taxon>Mucoromycota</taxon>
        <taxon>Mortierellomycotina</taxon>
        <taxon>Mortierellomycetes</taxon>
        <taxon>Mortierellales</taxon>
        <taxon>Mortierellaceae</taxon>
        <taxon>Dissophora</taxon>
    </lineage>
</organism>
<feature type="compositionally biased region" description="Low complexity" evidence="1">
    <location>
        <begin position="41"/>
        <end position="50"/>
    </location>
</feature>
<sequence length="431" mass="47938">MVHSNPWDEPLLSGHHNDDENLDDDDNGNRDDHPHVFVALPQPSSTVPAPSSSPSPPPPEGVIHPSVSQTTTALPSTSSKISVAPYEHEHVLDMPPPSYETVIIKDDIPQLCDIKDKKLSESRSASYFQFGEGSSSASSKCGPSVARVVSPNDLGLTGQIALGSANDHDDGENARDVDRLLGPDGVATIASHTNAGSESDNDDDKDDDDANSYWTVVGDDRAWGSLCYMLFGLLPWTLFCYCWTLTIAISASVLLIFPPLGYPFMVLSVTSWRALARVDLELSAALVSNTVRQRYPFIPAEIYIPCEPGPAWRPPRIFGYELPLPDFVNRRLQSRHARRSRRPKNMWYRGTKHLKATMGDRHSIKSLFYFLVWKMMFAIPVAIVVLIMFSVTMPFMICLLPTLLAMSRAFANWQYRWAVNWLSEKPAPNIV</sequence>
<comment type="caution">
    <text evidence="3">The sequence shown here is derived from an EMBL/GenBank/DDBJ whole genome shotgun (WGS) entry which is preliminary data.</text>
</comment>
<evidence type="ECO:0000256" key="1">
    <source>
        <dbReference type="SAM" id="MobiDB-lite"/>
    </source>
</evidence>
<evidence type="ECO:0000256" key="2">
    <source>
        <dbReference type="SAM" id="Phobius"/>
    </source>
</evidence>
<evidence type="ECO:0000313" key="3">
    <source>
        <dbReference type="EMBL" id="KAG0313848.1"/>
    </source>
</evidence>
<keyword evidence="4" id="KW-1185">Reference proteome</keyword>
<feature type="transmembrane region" description="Helical" evidence="2">
    <location>
        <begin position="367"/>
        <end position="387"/>
    </location>
</feature>
<reference evidence="3" key="1">
    <citation type="journal article" date="2020" name="Fungal Divers.">
        <title>Resolving the Mortierellaceae phylogeny through synthesis of multi-gene phylogenetics and phylogenomics.</title>
        <authorList>
            <person name="Vandepol N."/>
            <person name="Liber J."/>
            <person name="Desiro A."/>
            <person name="Na H."/>
            <person name="Kennedy M."/>
            <person name="Barry K."/>
            <person name="Grigoriev I.V."/>
            <person name="Miller A.N."/>
            <person name="O'Donnell K."/>
            <person name="Stajich J.E."/>
            <person name="Bonito G."/>
        </authorList>
    </citation>
    <scope>NUCLEOTIDE SEQUENCE</scope>
    <source>
        <strain evidence="3">REB-010B</strain>
    </source>
</reference>
<feature type="region of interest" description="Disordered" evidence="1">
    <location>
        <begin position="1"/>
        <end position="73"/>
    </location>
</feature>